<dbReference type="InterPro" id="IPR003115">
    <property type="entry name" value="ParB_N"/>
</dbReference>
<accession>X0U5G3</accession>
<evidence type="ECO:0000313" key="2">
    <source>
        <dbReference type="EMBL" id="GAG00979.1"/>
    </source>
</evidence>
<dbReference type="EMBL" id="BARS01025135">
    <property type="protein sequence ID" value="GAG00979.1"/>
    <property type="molecule type" value="Genomic_DNA"/>
</dbReference>
<feature type="domain" description="ParB-like N-terminal" evidence="1">
    <location>
        <begin position="34"/>
        <end position="121"/>
    </location>
</feature>
<reference evidence="2" key="1">
    <citation type="journal article" date="2014" name="Front. Microbiol.">
        <title>High frequency of phylogenetically diverse reductive dehalogenase-homologous genes in deep subseafloor sedimentary metagenomes.</title>
        <authorList>
            <person name="Kawai M."/>
            <person name="Futagami T."/>
            <person name="Toyoda A."/>
            <person name="Takaki Y."/>
            <person name="Nishi S."/>
            <person name="Hori S."/>
            <person name="Arai W."/>
            <person name="Tsubouchi T."/>
            <person name="Morono Y."/>
            <person name="Uchiyama I."/>
            <person name="Ito T."/>
            <person name="Fujiyama A."/>
            <person name="Inagaki F."/>
            <person name="Takami H."/>
        </authorList>
    </citation>
    <scope>NUCLEOTIDE SEQUENCE</scope>
    <source>
        <strain evidence="2">Expedition CK06-06</strain>
    </source>
</reference>
<organism evidence="2">
    <name type="scientific">marine sediment metagenome</name>
    <dbReference type="NCBI Taxonomy" id="412755"/>
    <lineage>
        <taxon>unclassified sequences</taxon>
        <taxon>metagenomes</taxon>
        <taxon>ecological metagenomes</taxon>
    </lineage>
</organism>
<proteinExistence type="predicted"/>
<dbReference type="SUPFAM" id="SSF110849">
    <property type="entry name" value="ParB/Sulfiredoxin"/>
    <property type="match status" value="1"/>
</dbReference>
<name>X0U5G3_9ZZZZ</name>
<dbReference type="SMART" id="SM00470">
    <property type="entry name" value="ParB"/>
    <property type="match status" value="1"/>
</dbReference>
<protein>
    <recommendedName>
        <fullName evidence="1">ParB-like N-terminal domain-containing protein</fullName>
    </recommendedName>
</protein>
<dbReference type="Gene3D" id="3.90.1530.10">
    <property type="entry name" value="Conserved hypothetical protein from pyrococcus furiosus pfu- 392566-001, ParB domain"/>
    <property type="match status" value="1"/>
</dbReference>
<evidence type="ECO:0000259" key="1">
    <source>
        <dbReference type="SMART" id="SM00470"/>
    </source>
</evidence>
<sequence length="161" mass="18715">MSKTCIRCGKEKEIPGFCADCYTDLYGLDHLEPIMIKMDELVINKKHLKLIERNDEYTDEIRQSIIKDGLKNPIIINKKNMILIGHHRYFIGKELGWEEIPAYKVMSDIGYDKFIEGGLNNLFIIKIDGKIEGSVTEVHNLLPIMNGWILKTPYWKTSRMI</sequence>
<gene>
    <name evidence="2" type="ORF">S01H1_39773</name>
</gene>
<dbReference type="InterPro" id="IPR036086">
    <property type="entry name" value="ParB/Sulfiredoxin_sf"/>
</dbReference>
<feature type="non-terminal residue" evidence="2">
    <location>
        <position position="161"/>
    </location>
</feature>
<dbReference type="AlphaFoldDB" id="X0U5G3"/>
<comment type="caution">
    <text evidence="2">The sequence shown here is derived from an EMBL/GenBank/DDBJ whole genome shotgun (WGS) entry which is preliminary data.</text>
</comment>